<accession>A0A8J3KC27</accession>
<keyword evidence="4" id="KW-1185">Reference proteome</keyword>
<dbReference type="SUPFAM" id="SSF52402">
    <property type="entry name" value="Adenine nucleotide alpha hydrolases-like"/>
    <property type="match status" value="2"/>
</dbReference>
<evidence type="ECO:0000313" key="3">
    <source>
        <dbReference type="EMBL" id="GIF94455.1"/>
    </source>
</evidence>
<gene>
    <name evidence="3" type="ORF">Cch02nite_78990</name>
</gene>
<evidence type="ECO:0000259" key="2">
    <source>
        <dbReference type="Pfam" id="PF00582"/>
    </source>
</evidence>
<comment type="similarity">
    <text evidence="1">Belongs to the universal stress protein A family.</text>
</comment>
<dbReference type="Proteomes" id="UP000619293">
    <property type="component" value="Unassembled WGS sequence"/>
</dbReference>
<dbReference type="Gene3D" id="3.40.50.620">
    <property type="entry name" value="HUPs"/>
    <property type="match status" value="2"/>
</dbReference>
<reference evidence="3 4" key="1">
    <citation type="submission" date="2021-01" db="EMBL/GenBank/DDBJ databases">
        <title>Whole genome shotgun sequence of Catellatospora chokoriensis NBRC 107358.</title>
        <authorList>
            <person name="Komaki H."/>
            <person name="Tamura T."/>
        </authorList>
    </citation>
    <scope>NUCLEOTIDE SEQUENCE [LARGE SCALE GENOMIC DNA]</scope>
    <source>
        <strain evidence="3 4">NBRC 107358</strain>
    </source>
</reference>
<proteinExistence type="inferred from homology"/>
<evidence type="ECO:0000313" key="4">
    <source>
        <dbReference type="Proteomes" id="UP000619293"/>
    </source>
</evidence>
<feature type="domain" description="UspA" evidence="2">
    <location>
        <begin position="61"/>
        <end position="198"/>
    </location>
</feature>
<evidence type="ECO:0000256" key="1">
    <source>
        <dbReference type="ARBA" id="ARBA00008791"/>
    </source>
</evidence>
<name>A0A8J3KC27_9ACTN</name>
<sequence>MAGDPARVLCQHADKAAMVVVAHRGTSMLEDLIIGSTAAKVSADSPAPVLLVRGTEHAVGPIVVGVDGDPASRPVIETAFYEAEIRGTDCTAVHTWTGPVSSGPGDMLPLVYDVAEVKGEEQAVLGEALAGMREAYPDVTVQEMLIKGPAARTLERLSHTAQLIVIGTRARRSSANLVPGKVRRHLLHHSACPVLVVPREGT</sequence>
<dbReference type="Pfam" id="PF00582">
    <property type="entry name" value="Usp"/>
    <property type="match status" value="2"/>
</dbReference>
<dbReference type="PANTHER" id="PTHR46268:SF6">
    <property type="entry name" value="UNIVERSAL STRESS PROTEIN UP12"/>
    <property type="match status" value="1"/>
</dbReference>
<organism evidence="3 4">
    <name type="scientific">Catellatospora chokoriensis</name>
    <dbReference type="NCBI Taxonomy" id="310353"/>
    <lineage>
        <taxon>Bacteria</taxon>
        <taxon>Bacillati</taxon>
        <taxon>Actinomycetota</taxon>
        <taxon>Actinomycetes</taxon>
        <taxon>Micromonosporales</taxon>
        <taxon>Micromonosporaceae</taxon>
        <taxon>Catellatospora</taxon>
    </lineage>
</organism>
<dbReference type="AlphaFoldDB" id="A0A8J3KC27"/>
<feature type="domain" description="UspA" evidence="2">
    <location>
        <begin position="3"/>
        <end position="53"/>
    </location>
</feature>
<dbReference type="PRINTS" id="PR01438">
    <property type="entry name" value="UNVRSLSTRESS"/>
</dbReference>
<dbReference type="EMBL" id="BONG01000098">
    <property type="protein sequence ID" value="GIF94455.1"/>
    <property type="molecule type" value="Genomic_DNA"/>
</dbReference>
<dbReference type="PANTHER" id="PTHR46268">
    <property type="entry name" value="STRESS RESPONSE PROTEIN NHAX"/>
    <property type="match status" value="1"/>
</dbReference>
<dbReference type="CDD" id="cd00293">
    <property type="entry name" value="USP-like"/>
    <property type="match status" value="1"/>
</dbReference>
<dbReference type="InterPro" id="IPR006015">
    <property type="entry name" value="Universal_stress_UspA"/>
</dbReference>
<protein>
    <recommendedName>
        <fullName evidence="2">UspA domain-containing protein</fullName>
    </recommendedName>
</protein>
<comment type="caution">
    <text evidence="3">The sequence shown here is derived from an EMBL/GenBank/DDBJ whole genome shotgun (WGS) entry which is preliminary data.</text>
</comment>
<dbReference type="InterPro" id="IPR014729">
    <property type="entry name" value="Rossmann-like_a/b/a_fold"/>
</dbReference>
<dbReference type="InterPro" id="IPR006016">
    <property type="entry name" value="UspA"/>
</dbReference>